<sequence length="113" mass="12798">MYRNLKGYFKTKNDAEDVRAKLEVLKVRDVKIDQIPDSLDRTLLAPLVISSSSTPISPIVPYFPYKPSEEELAGSMGDDRQVVLECEVEENDFERALAVLHENDGHVDKSSFQ</sequence>
<keyword evidence="2" id="KW-1185">Reference proteome</keyword>
<dbReference type="OrthoDB" id="2607182at2"/>
<evidence type="ECO:0000313" key="1">
    <source>
        <dbReference type="EMBL" id="RBP00339.1"/>
    </source>
</evidence>
<dbReference type="EMBL" id="QNRI01000002">
    <property type="protein sequence ID" value="RBP00339.1"/>
    <property type="molecule type" value="Genomic_DNA"/>
</dbReference>
<accession>A0A366EFY7</accession>
<evidence type="ECO:0008006" key="3">
    <source>
        <dbReference type="Google" id="ProtNLM"/>
    </source>
</evidence>
<protein>
    <recommendedName>
        <fullName evidence="3">Heat induced stress protein YflT</fullName>
    </recommendedName>
</protein>
<reference evidence="1 2" key="1">
    <citation type="submission" date="2018-06" db="EMBL/GenBank/DDBJ databases">
        <title>Genomic Encyclopedia of Type Strains, Phase IV (KMG-IV): sequencing the most valuable type-strain genomes for metagenomic binning, comparative biology and taxonomic classification.</title>
        <authorList>
            <person name="Goeker M."/>
        </authorList>
    </citation>
    <scope>NUCLEOTIDE SEQUENCE [LARGE SCALE GENOMIC DNA]</scope>
    <source>
        <strain evidence="1 2">DSM 15140</strain>
    </source>
</reference>
<dbReference type="Proteomes" id="UP000252254">
    <property type="component" value="Unassembled WGS sequence"/>
</dbReference>
<evidence type="ECO:0000313" key="2">
    <source>
        <dbReference type="Proteomes" id="UP000252254"/>
    </source>
</evidence>
<comment type="caution">
    <text evidence="1">The sequence shown here is derived from an EMBL/GenBank/DDBJ whole genome shotgun (WGS) entry which is preliminary data.</text>
</comment>
<name>A0A366EFY7_9BACI</name>
<organism evidence="1 2">
    <name type="scientific">Paraliobacillus ryukyuensis</name>
    <dbReference type="NCBI Taxonomy" id="200904"/>
    <lineage>
        <taxon>Bacteria</taxon>
        <taxon>Bacillati</taxon>
        <taxon>Bacillota</taxon>
        <taxon>Bacilli</taxon>
        <taxon>Bacillales</taxon>
        <taxon>Bacillaceae</taxon>
        <taxon>Paraliobacillus</taxon>
    </lineage>
</organism>
<proteinExistence type="predicted"/>
<dbReference type="AlphaFoldDB" id="A0A366EFY7"/>
<dbReference type="RefSeq" id="WP_079710405.1">
    <property type="nucleotide sequence ID" value="NZ_BAABQN010000002.1"/>
</dbReference>
<gene>
    <name evidence="1" type="ORF">DES48_102100</name>
</gene>
<dbReference type="STRING" id="200904.GCA_900168775_00372"/>